<dbReference type="EMBL" id="CM047901">
    <property type="protein sequence ID" value="KAJ0098037.1"/>
    <property type="molecule type" value="Genomic_DNA"/>
</dbReference>
<accession>A0ACC1BGH5</accession>
<comment type="caution">
    <text evidence="1">The sequence shown here is derived from an EMBL/GenBank/DDBJ whole genome shotgun (WGS) entry which is preliminary data.</text>
</comment>
<gene>
    <name evidence="1" type="ORF">Patl1_29081</name>
</gene>
<evidence type="ECO:0000313" key="2">
    <source>
        <dbReference type="Proteomes" id="UP001164250"/>
    </source>
</evidence>
<proteinExistence type="predicted"/>
<organism evidence="1 2">
    <name type="scientific">Pistacia atlantica</name>
    <dbReference type="NCBI Taxonomy" id="434234"/>
    <lineage>
        <taxon>Eukaryota</taxon>
        <taxon>Viridiplantae</taxon>
        <taxon>Streptophyta</taxon>
        <taxon>Embryophyta</taxon>
        <taxon>Tracheophyta</taxon>
        <taxon>Spermatophyta</taxon>
        <taxon>Magnoliopsida</taxon>
        <taxon>eudicotyledons</taxon>
        <taxon>Gunneridae</taxon>
        <taxon>Pentapetalae</taxon>
        <taxon>rosids</taxon>
        <taxon>malvids</taxon>
        <taxon>Sapindales</taxon>
        <taxon>Anacardiaceae</taxon>
        <taxon>Pistacia</taxon>
    </lineage>
</organism>
<sequence>METIVMDIHMRMPLLGRSSIMKGWRNGDWICNCGFHNYSSCALCKECNASRPLVLFSFLVSKYKGLMYQFCLGCRLSVFVG</sequence>
<dbReference type="Proteomes" id="UP001164250">
    <property type="component" value="Chromosome 5"/>
</dbReference>
<protein>
    <submittedName>
        <fullName evidence="1">Uncharacterized protein</fullName>
    </submittedName>
</protein>
<reference evidence="2" key="1">
    <citation type="journal article" date="2023" name="G3 (Bethesda)">
        <title>Genome assembly and association tests identify interacting loci associated with vigor, precocity, and sex in interspecific pistachio rootstocks.</title>
        <authorList>
            <person name="Palmer W."/>
            <person name="Jacygrad E."/>
            <person name="Sagayaradj S."/>
            <person name="Cavanaugh K."/>
            <person name="Han R."/>
            <person name="Bertier L."/>
            <person name="Beede B."/>
            <person name="Kafkas S."/>
            <person name="Golino D."/>
            <person name="Preece J."/>
            <person name="Michelmore R."/>
        </authorList>
    </citation>
    <scope>NUCLEOTIDE SEQUENCE [LARGE SCALE GENOMIC DNA]</scope>
</reference>
<name>A0ACC1BGH5_9ROSI</name>
<evidence type="ECO:0000313" key="1">
    <source>
        <dbReference type="EMBL" id="KAJ0098037.1"/>
    </source>
</evidence>
<keyword evidence="2" id="KW-1185">Reference proteome</keyword>